<feature type="transmembrane region" description="Helical" evidence="1">
    <location>
        <begin position="122"/>
        <end position="146"/>
    </location>
</feature>
<keyword evidence="1" id="KW-1133">Transmembrane helix</keyword>
<dbReference type="PANTHER" id="PTHR36109:SF2">
    <property type="entry name" value="MEMBRANE PROTEIN"/>
    <property type="match status" value="1"/>
</dbReference>
<keyword evidence="1" id="KW-0812">Transmembrane</keyword>
<feature type="transmembrane region" description="Helical" evidence="1">
    <location>
        <begin position="88"/>
        <end position="110"/>
    </location>
</feature>
<evidence type="ECO:0000313" key="3">
    <source>
        <dbReference type="Proteomes" id="UP001182303"/>
    </source>
</evidence>
<evidence type="ECO:0000256" key="1">
    <source>
        <dbReference type="SAM" id="Phobius"/>
    </source>
</evidence>
<accession>A0AAE4JV52</accession>
<gene>
    <name evidence="2" type="ORF">P9J83_04370</name>
</gene>
<dbReference type="AlphaFoldDB" id="A0AAE4JV52"/>
<keyword evidence="1" id="KW-0472">Membrane</keyword>
<dbReference type="InterPro" id="IPR052948">
    <property type="entry name" value="Low_temp-induced_all0457"/>
</dbReference>
<evidence type="ECO:0000313" key="2">
    <source>
        <dbReference type="EMBL" id="MDS1002737.1"/>
    </source>
</evidence>
<sequence length="183" mass="20857">MAQNTDFQQEMQEQMQQQMKQRLENLPRFTYKVTRFFKNKSDLQQAIDDLNNGGIPNLNSKKLSNNYIDEIYEMCFLFKIEGKKILKAAIYGALLGGILGLLQGIGFLSFPILNPISAGGMIVSTLTFSLIISTICAAFTAIVLLYRPIKKVDSSFYMLTVYSDYENKQNIEDILNKHVTFEI</sequence>
<protein>
    <submittedName>
        <fullName evidence="2">Magnesium transporter</fullName>
    </submittedName>
</protein>
<reference evidence="2" key="1">
    <citation type="submission" date="2023-04" db="EMBL/GenBank/DDBJ databases">
        <title>Assessment of the microbiological origin of a defect in Grana Padano cheese.</title>
        <authorList>
            <person name="Zago M."/>
            <person name="Rossetti L."/>
            <person name="Bonvini B."/>
            <person name="Carminati D."/>
            <person name="Giraffa G."/>
        </authorList>
    </citation>
    <scope>NUCLEOTIDE SEQUENCE</scope>
    <source>
        <strain evidence="2">4990</strain>
    </source>
</reference>
<organism evidence="2 3">
    <name type="scientific">Clostridium sporogenes</name>
    <dbReference type="NCBI Taxonomy" id="1509"/>
    <lineage>
        <taxon>Bacteria</taxon>
        <taxon>Bacillati</taxon>
        <taxon>Bacillota</taxon>
        <taxon>Clostridia</taxon>
        <taxon>Eubacteriales</taxon>
        <taxon>Clostridiaceae</taxon>
        <taxon>Clostridium</taxon>
    </lineage>
</organism>
<proteinExistence type="predicted"/>
<comment type="caution">
    <text evidence="2">The sequence shown here is derived from an EMBL/GenBank/DDBJ whole genome shotgun (WGS) entry which is preliminary data.</text>
</comment>
<dbReference type="RefSeq" id="WP_163203428.1">
    <property type="nucleotide sequence ID" value="NZ_JARUIS010000004.1"/>
</dbReference>
<name>A0AAE4JV52_CLOSG</name>
<dbReference type="PANTHER" id="PTHR36109">
    <property type="entry name" value="MEMBRANE PROTEIN-RELATED"/>
    <property type="match status" value="1"/>
</dbReference>
<dbReference type="Proteomes" id="UP001182303">
    <property type="component" value="Unassembled WGS sequence"/>
</dbReference>
<dbReference type="EMBL" id="JARUIS010000004">
    <property type="protein sequence ID" value="MDS1002737.1"/>
    <property type="molecule type" value="Genomic_DNA"/>
</dbReference>